<dbReference type="PANTHER" id="PTHR31016">
    <property type="entry name" value="OS04G0228100 PROTEIN"/>
    <property type="match status" value="1"/>
</dbReference>
<sequence length="376" mass="41688">MANPSPSSSLPDNEKGSYRSITGAGRQLLRNAHTECKQPKSFWSVLAKKAKHVLLDDDSSTHLQSDGGQNNNLQSQCIQARPPAESKQQQGETPLLQRRLVALTSSLSSLGGSIGNAIEESLNKMEAKASDLMSSKKGTDSAKATDLQDANYISRSFVHKEPFSKPLPQGEPFVKPTEFHDSGEMLQTGSLQQVNSAVKPSQHHHPNTKPLSREDSFLRPLQQQHSGHSAADKETQLKASRDVAMAMAAKAKLLLRELKEAKADLAAARDRCVQLEEENRIIRASINNGLKPDEEDLVRIQLETLLAEKARLAQENAYFSRENQFLREMIEYHRLTMHNGGTVLEESMLEVTEKPLDHNFDEADELPPETIISTVN</sequence>
<proteinExistence type="predicted"/>
<dbReference type="OrthoDB" id="1924603at2759"/>
<comment type="caution">
    <text evidence="3">The sequence shown here is derived from an EMBL/GenBank/DDBJ whole genome shotgun (WGS) entry which is preliminary data.</text>
</comment>
<evidence type="ECO:0000313" key="3">
    <source>
        <dbReference type="EMBL" id="KAI5084655.1"/>
    </source>
</evidence>
<evidence type="ECO:0000256" key="2">
    <source>
        <dbReference type="SAM" id="MobiDB-lite"/>
    </source>
</evidence>
<reference evidence="3" key="1">
    <citation type="submission" date="2021-01" db="EMBL/GenBank/DDBJ databases">
        <title>Adiantum capillus-veneris genome.</title>
        <authorList>
            <person name="Fang Y."/>
            <person name="Liao Q."/>
        </authorList>
    </citation>
    <scope>NUCLEOTIDE SEQUENCE</scope>
    <source>
        <strain evidence="3">H3</strain>
        <tissue evidence="3">Leaf</tissue>
    </source>
</reference>
<dbReference type="AlphaFoldDB" id="A0A9D4ZTF2"/>
<organism evidence="3 5">
    <name type="scientific">Adiantum capillus-veneris</name>
    <name type="common">Maidenhair fern</name>
    <dbReference type="NCBI Taxonomy" id="13818"/>
    <lineage>
        <taxon>Eukaryota</taxon>
        <taxon>Viridiplantae</taxon>
        <taxon>Streptophyta</taxon>
        <taxon>Embryophyta</taxon>
        <taxon>Tracheophyta</taxon>
        <taxon>Polypodiopsida</taxon>
        <taxon>Polypodiidae</taxon>
        <taxon>Polypodiales</taxon>
        <taxon>Pteridineae</taxon>
        <taxon>Pteridaceae</taxon>
        <taxon>Vittarioideae</taxon>
        <taxon>Adiantum</taxon>
    </lineage>
</organism>
<feature type="coiled-coil region" evidence="1">
    <location>
        <begin position="244"/>
        <end position="285"/>
    </location>
</feature>
<keyword evidence="5" id="KW-1185">Reference proteome</keyword>
<evidence type="ECO:0000313" key="4">
    <source>
        <dbReference type="EMBL" id="KAI5084848.1"/>
    </source>
</evidence>
<dbReference type="Proteomes" id="UP000886520">
    <property type="component" value="Chromosome 1"/>
</dbReference>
<feature type="region of interest" description="Disordered" evidence="2">
    <location>
        <begin position="192"/>
        <end position="213"/>
    </location>
</feature>
<evidence type="ECO:0000256" key="1">
    <source>
        <dbReference type="SAM" id="Coils"/>
    </source>
</evidence>
<feature type="compositionally biased region" description="Polar residues" evidence="2">
    <location>
        <begin position="1"/>
        <end position="11"/>
    </location>
</feature>
<dbReference type="EMBL" id="JABFUD020000001">
    <property type="protein sequence ID" value="KAI5084848.1"/>
    <property type="molecule type" value="Genomic_DNA"/>
</dbReference>
<keyword evidence="1" id="KW-0175">Coiled coil</keyword>
<accession>A0A9D4ZTF2</accession>
<dbReference type="PANTHER" id="PTHR31016:SF2">
    <property type="entry name" value="OS04G0228100 PROTEIN"/>
    <property type="match status" value="1"/>
</dbReference>
<gene>
    <name evidence="3" type="ORF">GOP47_0000824</name>
    <name evidence="4" type="ORF">GOP47_0001017</name>
</gene>
<protein>
    <submittedName>
        <fullName evidence="3">Uncharacterized protein</fullName>
    </submittedName>
</protein>
<name>A0A9D4ZTF2_ADICA</name>
<dbReference type="EMBL" id="JABFUD020000001">
    <property type="protein sequence ID" value="KAI5084655.1"/>
    <property type="molecule type" value="Genomic_DNA"/>
</dbReference>
<feature type="region of interest" description="Disordered" evidence="2">
    <location>
        <begin position="1"/>
        <end position="26"/>
    </location>
</feature>
<evidence type="ECO:0000313" key="5">
    <source>
        <dbReference type="Proteomes" id="UP000886520"/>
    </source>
</evidence>